<dbReference type="InterPro" id="IPR009658">
    <property type="entry name" value="DUF1248"/>
</dbReference>
<dbReference type="SUPFAM" id="SSF55729">
    <property type="entry name" value="Acyl-CoA N-acyltransferases (Nat)"/>
    <property type="match status" value="1"/>
</dbReference>
<evidence type="ECO:0000313" key="2">
    <source>
        <dbReference type="EMBL" id="CCD62815.2"/>
    </source>
</evidence>
<reference evidence="2 3" key="1">
    <citation type="journal article" date="1998" name="Science">
        <title>Genome sequence of the nematode C. elegans: a platform for investigating biology.</title>
        <authorList>
            <consortium name="The C. elegans sequencing consortium"/>
            <person name="Sulson J.E."/>
            <person name="Waterston R."/>
        </authorList>
    </citation>
    <scope>NUCLEOTIDE SEQUENCE [LARGE SCALE GENOMIC DNA]</scope>
    <source>
        <strain evidence="2 3">Bristol N2</strain>
    </source>
</reference>
<dbReference type="Bgee" id="WBGene00017366">
    <property type="expression patterns" value="Expressed in adult organism"/>
</dbReference>
<name>Q22958_CAEEL</name>
<dbReference type="WormBase" id="F10G2.7">
    <property type="protein sequence ID" value="CE52404"/>
    <property type="gene ID" value="WBGene00017366"/>
</dbReference>
<evidence type="ECO:0000313" key="3">
    <source>
        <dbReference type="Proteomes" id="UP000001940"/>
    </source>
</evidence>
<protein>
    <submittedName>
        <fullName evidence="2">DUF1248 domain-containing protein</fullName>
    </submittedName>
</protein>
<dbReference type="Pfam" id="PF06852">
    <property type="entry name" value="DUF1248"/>
    <property type="match status" value="1"/>
</dbReference>
<keyword evidence="3" id="KW-1185">Reference proteome</keyword>
<dbReference type="AlphaFoldDB" id="Q22958"/>
<dbReference type="FunCoup" id="Q22958">
    <property type="interactions" value="3"/>
</dbReference>
<sequence length="354" mass="40829">MISRRLANISKVSCRFLADSSSKSNSNKGKQLSRDDVEYLQNPSEEYVDAFMKWHGNSRTVFKKDDIAQLQDSFPDYKFKMFSLTGTTRPIITMHTCKHHPLNESKKPFVFIGLGWIDPEFRSRATAKFFDSLATEELKTKDDELMAWGNQEVRRFWHKLIGKKEHDDIGHQAMEVGYKSFYSGKDVTVPEKLDANGITVKNAREVPKKDIINYDQSIYPYHREKYIISHMHDKDGFGKVAYDEDGKVVGIGQAIFYDNKKDCKVGPIYAEDPKVAQAMFTEILKEMKCSGKEVSTFEMRSSQLCTHALHWFAPFLKEKPSRIHICNLTYKHCAPEDVDFSKIYVPARAQMFIA</sequence>
<evidence type="ECO:0000313" key="4">
    <source>
        <dbReference type="WormBase" id="F10G2.7"/>
    </source>
</evidence>
<organism evidence="2 3">
    <name type="scientific">Caenorhabditis elegans</name>
    <dbReference type="NCBI Taxonomy" id="6239"/>
    <lineage>
        <taxon>Eukaryota</taxon>
        <taxon>Metazoa</taxon>
        <taxon>Ecdysozoa</taxon>
        <taxon>Nematoda</taxon>
        <taxon>Chromadorea</taxon>
        <taxon>Rhabditida</taxon>
        <taxon>Rhabditina</taxon>
        <taxon>Rhabditomorpha</taxon>
        <taxon>Rhabditoidea</taxon>
        <taxon>Rhabditidae</taxon>
        <taxon>Peloderinae</taxon>
        <taxon>Caenorhabditis</taxon>
    </lineage>
</organism>
<dbReference type="HOGENOM" id="CLU_407820_0_0_1"/>
<dbReference type="Proteomes" id="UP000001940">
    <property type="component" value="Chromosome V"/>
</dbReference>
<proteinExistence type="predicted"/>
<dbReference type="PANTHER" id="PTHR21471:SF48">
    <property type="entry name" value="DUF1248 DOMAIN-CONTAINING PROTEIN"/>
    <property type="match status" value="1"/>
</dbReference>
<dbReference type="PIR" id="T29867">
    <property type="entry name" value="T29867"/>
</dbReference>
<dbReference type="eggNOG" id="ENOG502TH85">
    <property type="taxonomic scope" value="Eukaryota"/>
</dbReference>
<dbReference type="PaxDb" id="6239-F10G2.7"/>
<dbReference type="UCSC" id="F10G2.7">
    <property type="organism name" value="c. elegans"/>
</dbReference>
<dbReference type="AGR" id="WB:WBGene00017366"/>
<dbReference type="InParanoid" id="Q22958"/>
<dbReference type="InterPro" id="IPR016181">
    <property type="entry name" value="Acyl_CoA_acyltransferase"/>
</dbReference>
<accession>Q22958</accession>
<dbReference type="PANTHER" id="PTHR21471">
    <property type="entry name" value="GNAT FAMILY ACETYLTRANSFERASE-RELATED"/>
    <property type="match status" value="1"/>
</dbReference>
<gene>
    <name evidence="2" type="ORF">CELE_F10G2.7</name>
    <name evidence="2 4" type="ORF">F10G2.7</name>
</gene>
<evidence type="ECO:0000259" key="1">
    <source>
        <dbReference type="Pfam" id="PF06852"/>
    </source>
</evidence>
<dbReference type="SMR" id="Q22958"/>
<dbReference type="Gene3D" id="3.40.630.90">
    <property type="match status" value="1"/>
</dbReference>
<feature type="domain" description="DUF1248" evidence="1">
    <location>
        <begin position="34"/>
        <end position="218"/>
    </location>
</feature>
<dbReference type="STRING" id="6239.F10G2.7.1"/>
<dbReference type="EMBL" id="BX284605">
    <property type="protein sequence ID" value="CCD62815.2"/>
    <property type="molecule type" value="Genomic_DNA"/>
</dbReference>
<dbReference type="OrthoDB" id="5771378at2759"/>